<sequence>MEPHHPPVQESLRVSCDRCRAKKLACVISTPEESRSAGQQCDRCIRARLECVFSRRAQTRKGNNGTRRTNKERTRSNTTSQRFEMQCDPQQPTETGCALVSSGLLPGSSMDLTTLDPSWELMHGDGLPAMDDHVLHTYISSLSKDEEIFRQPHPLENHFDMSSLPLTAESSCRTPLWGHASSGFGDSSPDKRSSPSQFMSVSVLVTEIHEQTIILKGDPRIPSLSGVEESPHKYSVGPVLRLTRRLAAELRHLWRPKLSTQDIQQQPRPASSLSAPTYPVCPGSTDILSVPRDQQTPSELDSRSSFTETPDLATNLLMLTGYASLAKLYLTVLNQIHNVLQQTPQFASSSRHAQSHEPGEAEILQSGELSAAIGTFEACSRVYTTIQMLLDEFHAVEEIVSLPHLHDLDTLPFEKENNSLETAQQQQPRGADLESHTSWLTGQIKMVRAGLKEDISRTLGNGSQGEWSSALQFGHYLKAVLRERMGL</sequence>
<accession>J4KMW1</accession>
<keyword evidence="3" id="KW-0238">DNA-binding</keyword>
<protein>
    <recommendedName>
        <fullName evidence="7">Zn(2)-C6 fungal-type domain-containing protein</fullName>
    </recommendedName>
</protein>
<dbReference type="PANTHER" id="PTHR31668:SF26">
    <property type="entry name" value="GLUCOSE TRANSPORT TRANSCRIPTION REGULATOR RGT1-RELATED"/>
    <property type="match status" value="1"/>
</dbReference>
<feature type="region of interest" description="Disordered" evidence="6">
    <location>
        <begin position="284"/>
        <end position="306"/>
    </location>
</feature>
<feature type="compositionally biased region" description="Polar residues" evidence="6">
    <location>
        <begin position="76"/>
        <end position="92"/>
    </location>
</feature>
<dbReference type="GO" id="GO:0003677">
    <property type="term" value="F:DNA binding"/>
    <property type="evidence" value="ECO:0007669"/>
    <property type="project" value="UniProtKB-KW"/>
</dbReference>
<dbReference type="PROSITE" id="PS50048">
    <property type="entry name" value="ZN2_CY6_FUNGAL_2"/>
    <property type="match status" value="1"/>
</dbReference>
<dbReference type="CDD" id="cd00067">
    <property type="entry name" value="GAL4"/>
    <property type="match status" value="1"/>
</dbReference>
<dbReference type="OrthoDB" id="4222821at2759"/>
<evidence type="ECO:0000313" key="9">
    <source>
        <dbReference type="Proteomes" id="UP000002762"/>
    </source>
</evidence>
<name>J4KMW1_BEAB2</name>
<reference evidence="8 9" key="1">
    <citation type="journal article" date="2012" name="Sci. Rep.">
        <title>Genomic perspectives on the evolution of fungal entomopathogenicity in Beauveria bassiana.</title>
        <authorList>
            <person name="Xiao G."/>
            <person name="Ying S.H."/>
            <person name="Zheng P."/>
            <person name="Wang Z.L."/>
            <person name="Zhang S."/>
            <person name="Xie X.Q."/>
            <person name="Shang Y."/>
            <person name="St Leger R.J."/>
            <person name="Zhao G.P."/>
            <person name="Wang C."/>
            <person name="Feng M.G."/>
        </authorList>
    </citation>
    <scope>NUCLEOTIDE SEQUENCE [LARGE SCALE GENOMIC DNA]</scope>
    <source>
        <strain evidence="8 9">ARSEF 2860</strain>
    </source>
</reference>
<dbReference type="InterPro" id="IPR001138">
    <property type="entry name" value="Zn2Cys6_DnaBD"/>
</dbReference>
<dbReference type="InParanoid" id="J4KMW1"/>
<feature type="region of interest" description="Disordered" evidence="6">
    <location>
        <begin position="58"/>
        <end position="92"/>
    </location>
</feature>
<feature type="domain" description="Zn(2)-C6 fungal-type" evidence="7">
    <location>
        <begin position="15"/>
        <end position="53"/>
    </location>
</feature>
<evidence type="ECO:0000256" key="6">
    <source>
        <dbReference type="SAM" id="MobiDB-lite"/>
    </source>
</evidence>
<dbReference type="SMART" id="SM00066">
    <property type="entry name" value="GAL4"/>
    <property type="match status" value="1"/>
</dbReference>
<dbReference type="AlphaFoldDB" id="J4KMW1"/>
<feature type="compositionally biased region" description="Polar residues" evidence="6">
    <location>
        <begin position="292"/>
        <end position="306"/>
    </location>
</feature>
<keyword evidence="1" id="KW-0479">Metal-binding</keyword>
<proteinExistence type="predicted"/>
<evidence type="ECO:0000256" key="1">
    <source>
        <dbReference type="ARBA" id="ARBA00022723"/>
    </source>
</evidence>
<evidence type="ECO:0000313" key="8">
    <source>
        <dbReference type="EMBL" id="EJP64644.1"/>
    </source>
</evidence>
<organism evidence="8 9">
    <name type="scientific">Beauveria bassiana (strain ARSEF 2860)</name>
    <name type="common">White muscardine disease fungus</name>
    <name type="synonym">Tritirachium shiotae</name>
    <dbReference type="NCBI Taxonomy" id="655819"/>
    <lineage>
        <taxon>Eukaryota</taxon>
        <taxon>Fungi</taxon>
        <taxon>Dikarya</taxon>
        <taxon>Ascomycota</taxon>
        <taxon>Pezizomycotina</taxon>
        <taxon>Sordariomycetes</taxon>
        <taxon>Hypocreomycetidae</taxon>
        <taxon>Hypocreales</taxon>
        <taxon>Cordycipitaceae</taxon>
        <taxon>Beauveria</taxon>
    </lineage>
</organism>
<dbReference type="STRING" id="655819.J4KMW1"/>
<dbReference type="PANTHER" id="PTHR31668">
    <property type="entry name" value="GLUCOSE TRANSPORT TRANSCRIPTION REGULATOR RGT1-RELATED-RELATED"/>
    <property type="match status" value="1"/>
</dbReference>
<evidence type="ECO:0000259" key="7">
    <source>
        <dbReference type="PROSITE" id="PS50048"/>
    </source>
</evidence>
<dbReference type="GeneID" id="19889225"/>
<dbReference type="HOGENOM" id="CLU_583905_0_0_1"/>
<dbReference type="GO" id="GO:0000981">
    <property type="term" value="F:DNA-binding transcription factor activity, RNA polymerase II-specific"/>
    <property type="evidence" value="ECO:0007669"/>
    <property type="project" value="InterPro"/>
</dbReference>
<evidence type="ECO:0000256" key="4">
    <source>
        <dbReference type="ARBA" id="ARBA00023163"/>
    </source>
</evidence>
<dbReference type="InterPro" id="IPR036864">
    <property type="entry name" value="Zn2-C6_fun-type_DNA-bd_sf"/>
</dbReference>
<dbReference type="SUPFAM" id="SSF57701">
    <property type="entry name" value="Zn2/Cys6 DNA-binding domain"/>
    <property type="match status" value="1"/>
</dbReference>
<keyword evidence="4" id="KW-0804">Transcription</keyword>
<keyword evidence="9" id="KW-1185">Reference proteome</keyword>
<evidence type="ECO:0000256" key="2">
    <source>
        <dbReference type="ARBA" id="ARBA00023015"/>
    </source>
</evidence>
<dbReference type="GO" id="GO:0008270">
    <property type="term" value="F:zinc ion binding"/>
    <property type="evidence" value="ECO:0007669"/>
    <property type="project" value="InterPro"/>
</dbReference>
<keyword evidence="5" id="KW-0539">Nucleus</keyword>
<dbReference type="InterPro" id="IPR050797">
    <property type="entry name" value="Carb_Metab_Trans_Reg"/>
</dbReference>
<evidence type="ECO:0000256" key="5">
    <source>
        <dbReference type="ARBA" id="ARBA00023242"/>
    </source>
</evidence>
<dbReference type="RefSeq" id="XP_008599532.1">
    <property type="nucleotide sequence ID" value="XM_008601310.1"/>
</dbReference>
<evidence type="ECO:0000256" key="3">
    <source>
        <dbReference type="ARBA" id="ARBA00023125"/>
    </source>
</evidence>
<dbReference type="EMBL" id="JH725167">
    <property type="protein sequence ID" value="EJP64644.1"/>
    <property type="molecule type" value="Genomic_DNA"/>
</dbReference>
<keyword evidence="2" id="KW-0805">Transcription regulation</keyword>
<dbReference type="Gene3D" id="4.10.240.10">
    <property type="entry name" value="Zn(2)-C6 fungal-type DNA-binding domain"/>
    <property type="match status" value="1"/>
</dbReference>
<dbReference type="Proteomes" id="UP000002762">
    <property type="component" value="Unassembled WGS sequence"/>
</dbReference>
<gene>
    <name evidence="8" type="ORF">BBA_06213</name>
</gene>